<reference evidence="5" key="1">
    <citation type="submission" date="2020-09" db="EMBL/GenBank/DDBJ databases">
        <title>A novel bacterium of genus Paenibacillus, isolated from South China Sea.</title>
        <authorList>
            <person name="Huang H."/>
            <person name="Mo K."/>
            <person name="Hu Y."/>
        </authorList>
    </citation>
    <scope>NUCLEOTIDE SEQUENCE</scope>
    <source>
        <strain evidence="5">IB182496</strain>
    </source>
</reference>
<evidence type="ECO:0000256" key="4">
    <source>
        <dbReference type="SAM" id="SignalP"/>
    </source>
</evidence>
<organism evidence="5 6">
    <name type="scientific">Paenibacillus sabuli</name>
    <dbReference type="NCBI Taxonomy" id="2772509"/>
    <lineage>
        <taxon>Bacteria</taxon>
        <taxon>Bacillati</taxon>
        <taxon>Bacillota</taxon>
        <taxon>Bacilli</taxon>
        <taxon>Bacillales</taxon>
        <taxon>Paenibacillaceae</taxon>
        <taxon>Paenibacillus</taxon>
    </lineage>
</organism>
<feature type="compositionally biased region" description="Low complexity" evidence="3">
    <location>
        <begin position="29"/>
        <end position="45"/>
    </location>
</feature>
<sequence>MKGRKGWVYAGLLATSVLVLQGCGGGNNTPGNSGTSGGDSDTNTNAGTETVTLKVWGDLGNQAVLESAYNEINAAFEEQHSDIKLQYDFAQNDQSLSVALQANELPDLFIVQGDKTPKMAEMVRNGFLMPLDDYNLDLSRFTESEIAYGTVEGKLYSSLPAFLDTQLVYYNKDIFADNGIEMPGTWDEFVAALDTLKAAGITPISLAGKQEWDRAWPVYALAAAHASPQLQAIAEGAGDLTAPEIGQAFQYYRDFADNGYFGKDFLAQDTAAAQFAFTNGKAAMIIDGTWNNSTYEDSGLNLGRFSVPNAEGKRIVAPSYSNFMTYAVSADAEHPDQAVKYIEFLNGQEAQQILENHAGLIPTISDIEPKNEAVSELANFDEAGGNIYSLLSTLATADTNTPDIMMKDLNPKLLTSKITGEEAAQTLHEAANYEK</sequence>
<keyword evidence="2" id="KW-0813">Transport</keyword>
<protein>
    <submittedName>
        <fullName evidence="5">Extracellular solute-binding protein</fullName>
    </submittedName>
</protein>
<dbReference type="InterPro" id="IPR006059">
    <property type="entry name" value="SBP"/>
</dbReference>
<evidence type="ECO:0000313" key="6">
    <source>
        <dbReference type="Proteomes" id="UP000621560"/>
    </source>
</evidence>
<dbReference type="EMBL" id="JACXIZ010000064">
    <property type="protein sequence ID" value="MBD2848380.1"/>
    <property type="molecule type" value="Genomic_DNA"/>
</dbReference>
<name>A0A927BZC9_9BACL</name>
<feature type="chain" id="PRO_5039062718" evidence="4">
    <location>
        <begin position="22"/>
        <end position="435"/>
    </location>
</feature>
<dbReference type="AlphaFoldDB" id="A0A927BZC9"/>
<dbReference type="RefSeq" id="WP_190921476.1">
    <property type="nucleotide sequence ID" value="NZ_JACXIZ010000064.1"/>
</dbReference>
<dbReference type="Pfam" id="PF01547">
    <property type="entry name" value="SBP_bac_1"/>
    <property type="match status" value="1"/>
</dbReference>
<proteinExistence type="inferred from homology"/>
<keyword evidence="4" id="KW-0732">Signal</keyword>
<gene>
    <name evidence="5" type="ORF">IDH44_24630</name>
</gene>
<dbReference type="SUPFAM" id="SSF53850">
    <property type="entry name" value="Periplasmic binding protein-like II"/>
    <property type="match status" value="1"/>
</dbReference>
<evidence type="ECO:0000256" key="2">
    <source>
        <dbReference type="ARBA" id="ARBA00022448"/>
    </source>
</evidence>
<evidence type="ECO:0000256" key="3">
    <source>
        <dbReference type="SAM" id="MobiDB-lite"/>
    </source>
</evidence>
<dbReference type="PROSITE" id="PS51257">
    <property type="entry name" value="PROKAR_LIPOPROTEIN"/>
    <property type="match status" value="1"/>
</dbReference>
<evidence type="ECO:0000256" key="1">
    <source>
        <dbReference type="ARBA" id="ARBA00008520"/>
    </source>
</evidence>
<comment type="similarity">
    <text evidence="1">Belongs to the bacterial solute-binding protein 1 family.</text>
</comment>
<keyword evidence="6" id="KW-1185">Reference proteome</keyword>
<dbReference type="PANTHER" id="PTHR43649">
    <property type="entry name" value="ARABINOSE-BINDING PROTEIN-RELATED"/>
    <property type="match status" value="1"/>
</dbReference>
<comment type="caution">
    <text evidence="5">The sequence shown here is derived from an EMBL/GenBank/DDBJ whole genome shotgun (WGS) entry which is preliminary data.</text>
</comment>
<dbReference type="InterPro" id="IPR050490">
    <property type="entry name" value="Bact_solute-bd_prot1"/>
</dbReference>
<feature type="region of interest" description="Disordered" evidence="3">
    <location>
        <begin position="27"/>
        <end position="46"/>
    </location>
</feature>
<evidence type="ECO:0000313" key="5">
    <source>
        <dbReference type="EMBL" id="MBD2848380.1"/>
    </source>
</evidence>
<accession>A0A927BZC9</accession>
<dbReference type="Gene3D" id="3.40.190.10">
    <property type="entry name" value="Periplasmic binding protein-like II"/>
    <property type="match status" value="2"/>
</dbReference>
<feature type="signal peptide" evidence="4">
    <location>
        <begin position="1"/>
        <end position="21"/>
    </location>
</feature>
<dbReference type="PANTHER" id="PTHR43649:SF29">
    <property type="entry name" value="OSMOPROTECTIVE COMPOUNDS-BINDING PROTEIN GGTB"/>
    <property type="match status" value="1"/>
</dbReference>
<dbReference type="Proteomes" id="UP000621560">
    <property type="component" value="Unassembled WGS sequence"/>
</dbReference>